<comment type="caution">
    <text evidence="1">The sequence shown here is derived from an EMBL/GenBank/DDBJ whole genome shotgun (WGS) entry which is preliminary data.</text>
</comment>
<gene>
    <name evidence="1" type="ORF">TP2_17375</name>
</gene>
<sequence>MVIPPDAVVVQEVDFAKPAPGFLGSTIQPRRIYHVLQKR</sequence>
<keyword evidence="2" id="KW-1185">Reference proteome</keyword>
<organism evidence="1 2">
    <name type="scientific">Thioclava pacifica DSM 10166</name>
    <dbReference type="NCBI Taxonomy" id="1353537"/>
    <lineage>
        <taxon>Bacteria</taxon>
        <taxon>Pseudomonadati</taxon>
        <taxon>Pseudomonadota</taxon>
        <taxon>Alphaproteobacteria</taxon>
        <taxon>Rhodobacterales</taxon>
        <taxon>Paracoccaceae</taxon>
        <taxon>Thioclava</taxon>
    </lineage>
</organism>
<name>A0A074JAQ9_9RHOB</name>
<protein>
    <submittedName>
        <fullName evidence="1">Uncharacterized protein</fullName>
    </submittedName>
</protein>
<dbReference type="AlphaFoldDB" id="A0A074JAQ9"/>
<accession>A0A074JAQ9</accession>
<reference evidence="1 2" key="1">
    <citation type="submission" date="2013-07" db="EMBL/GenBank/DDBJ databases">
        <title>Thioclava pacifica DSM 10166 Genome Sequencing.</title>
        <authorList>
            <person name="Lai Q."/>
            <person name="Shao Z."/>
        </authorList>
    </citation>
    <scope>NUCLEOTIDE SEQUENCE [LARGE SCALE GENOMIC DNA]</scope>
    <source>
        <strain evidence="1 2">DSM 10166</strain>
    </source>
</reference>
<dbReference type="EMBL" id="AUND01000009">
    <property type="protein sequence ID" value="KEO54706.1"/>
    <property type="molecule type" value="Genomic_DNA"/>
</dbReference>
<evidence type="ECO:0000313" key="2">
    <source>
        <dbReference type="Proteomes" id="UP000027432"/>
    </source>
</evidence>
<dbReference type="Proteomes" id="UP000027432">
    <property type="component" value="Unassembled WGS sequence"/>
</dbReference>
<dbReference type="STRING" id="1353537.TP2_17375"/>
<evidence type="ECO:0000313" key="1">
    <source>
        <dbReference type="EMBL" id="KEO54706.1"/>
    </source>
</evidence>
<proteinExistence type="predicted"/>